<dbReference type="GO" id="GO:0005634">
    <property type="term" value="C:nucleus"/>
    <property type="evidence" value="ECO:0007669"/>
    <property type="project" value="UniProtKB-SubCell"/>
</dbReference>
<evidence type="ECO:0000313" key="11">
    <source>
        <dbReference type="Proteomes" id="UP000515121"/>
    </source>
</evidence>
<keyword evidence="4" id="KW-0238">DNA-binding</keyword>
<evidence type="ECO:0000256" key="5">
    <source>
        <dbReference type="ARBA" id="ARBA00023159"/>
    </source>
</evidence>
<dbReference type="FunFam" id="1.10.10.60:FF:000404">
    <property type="entry name" value="Transcription factor MYB97"/>
    <property type="match status" value="1"/>
</dbReference>
<evidence type="ECO:0000256" key="7">
    <source>
        <dbReference type="ARBA" id="ARBA00023242"/>
    </source>
</evidence>
<keyword evidence="5" id="KW-0010">Activator</keyword>
<dbReference type="GO" id="GO:0080092">
    <property type="term" value="P:regulation of pollen tube growth"/>
    <property type="evidence" value="ECO:0007669"/>
    <property type="project" value="UniProtKB-ARBA"/>
</dbReference>
<dbReference type="GeneID" id="111294346"/>
<dbReference type="SMART" id="SM00717">
    <property type="entry name" value="SANT"/>
    <property type="match status" value="2"/>
</dbReference>
<evidence type="ECO:0000256" key="4">
    <source>
        <dbReference type="ARBA" id="ARBA00023125"/>
    </source>
</evidence>
<feature type="domain" description="Myb-like" evidence="9">
    <location>
        <begin position="53"/>
        <end position="102"/>
    </location>
</feature>
<dbReference type="GO" id="GO:0045893">
    <property type="term" value="P:positive regulation of DNA-templated transcription"/>
    <property type="evidence" value="ECO:0007669"/>
    <property type="project" value="UniProtKB-ARBA"/>
</dbReference>
<evidence type="ECO:0000259" key="9">
    <source>
        <dbReference type="PROSITE" id="PS50090"/>
    </source>
</evidence>
<keyword evidence="7" id="KW-0539">Nucleus</keyword>
<feature type="domain" description="Myb-like" evidence="9">
    <location>
        <begin position="103"/>
        <end position="153"/>
    </location>
</feature>
<accession>A0A6P5YSV8</accession>
<dbReference type="AlphaFoldDB" id="A0A6P5YSV8"/>
<sequence length="571" mass="62349">MVLTCWWGFVHDYKEMSHTKNEREDVMFSKDQTESPLVDDDNCGGGAGGGVVLKKGPWTSAEDAILIDYVKKHGEGNWNAVQKHSGLLRCGKSCRLRWANHLRPNLKKGAFTQEEEQLIIELHAKMGNKWARMASHLPGRTDNEIKNYWNTRIKRRQRAGLPLYPPEVCLQAKQESHSSSAVNGGDRGPHDILQNNSYEIPDVIFDSLKANQSVLPYVPELPDLSASSMLMKGLGSSPYCGFISPTIHRQKRLRESTAFFPSYTGAVKSEGPLFEQFQDDMLDKAARSFELPFPIEPDPTAKNSQSFGVFLGSHAISNGNFSASEPTLEAVKLELPSLQYPETELGNWGTLSCPPPLLENVDAFIQSPPPTSGVESDSLLPRNSGLLDALLHEAKTLSSAKNHASDKSSNSSTPGDIAESSNFNICETDRENCGEPLSPVGHSATSLFSECISASGSSLDGQPPIETFTESHVKSEPADLVLTPEIQKETPIQLDSNCPDNLFASNWLDQGSGFDKDQTIMTDAIASLLGDDLSSEYKNMAAATSISSQAWGLGSCAWNNMPAVCQMPELP</sequence>
<proteinExistence type="predicted"/>
<gene>
    <name evidence="12" type="primary">LOC111294346</name>
</gene>
<evidence type="ECO:0000256" key="6">
    <source>
        <dbReference type="ARBA" id="ARBA00023163"/>
    </source>
</evidence>
<feature type="domain" description="HTH myb-type" evidence="10">
    <location>
        <begin position="103"/>
        <end position="157"/>
    </location>
</feature>
<dbReference type="Pfam" id="PF00249">
    <property type="entry name" value="Myb_DNA-binding"/>
    <property type="match status" value="2"/>
</dbReference>
<dbReference type="Proteomes" id="UP000515121">
    <property type="component" value="Unplaced"/>
</dbReference>
<dbReference type="PROSITE" id="PS50090">
    <property type="entry name" value="MYB_LIKE"/>
    <property type="match status" value="2"/>
</dbReference>
<dbReference type="InterPro" id="IPR001005">
    <property type="entry name" value="SANT/Myb"/>
</dbReference>
<dbReference type="CDD" id="cd00167">
    <property type="entry name" value="SANT"/>
    <property type="match status" value="2"/>
</dbReference>
<name>A0A6P5YSV8_DURZI</name>
<feature type="domain" description="HTH myb-type" evidence="10">
    <location>
        <begin position="50"/>
        <end position="102"/>
    </location>
</feature>
<dbReference type="PROSITE" id="PS51294">
    <property type="entry name" value="HTH_MYB"/>
    <property type="match status" value="2"/>
</dbReference>
<dbReference type="InterPro" id="IPR009057">
    <property type="entry name" value="Homeodomain-like_sf"/>
</dbReference>
<keyword evidence="3" id="KW-0805">Transcription regulation</keyword>
<evidence type="ECO:0000313" key="12">
    <source>
        <dbReference type="RefSeq" id="XP_022743357.1"/>
    </source>
</evidence>
<dbReference type="PANTHER" id="PTHR47995:SF18">
    <property type="entry name" value="TRANSCRIPTION FACTOR MYB65"/>
    <property type="match status" value="1"/>
</dbReference>
<dbReference type="PANTHER" id="PTHR47995">
    <property type="entry name" value="TRANSCRIPTION FACTOR MYB33-RELATED"/>
    <property type="match status" value="1"/>
</dbReference>
<organism evidence="11 12">
    <name type="scientific">Durio zibethinus</name>
    <name type="common">Durian</name>
    <dbReference type="NCBI Taxonomy" id="66656"/>
    <lineage>
        <taxon>Eukaryota</taxon>
        <taxon>Viridiplantae</taxon>
        <taxon>Streptophyta</taxon>
        <taxon>Embryophyta</taxon>
        <taxon>Tracheophyta</taxon>
        <taxon>Spermatophyta</taxon>
        <taxon>Magnoliopsida</taxon>
        <taxon>eudicotyledons</taxon>
        <taxon>Gunneridae</taxon>
        <taxon>Pentapetalae</taxon>
        <taxon>rosids</taxon>
        <taxon>malvids</taxon>
        <taxon>Malvales</taxon>
        <taxon>Malvaceae</taxon>
        <taxon>Helicteroideae</taxon>
        <taxon>Durio</taxon>
    </lineage>
</organism>
<evidence type="ECO:0000256" key="1">
    <source>
        <dbReference type="ARBA" id="ARBA00004123"/>
    </source>
</evidence>
<dbReference type="KEGG" id="dzi:111294346"/>
<dbReference type="FunFam" id="1.10.10.60:FF:000001">
    <property type="entry name" value="MYB-related transcription factor"/>
    <property type="match status" value="1"/>
</dbReference>
<protein>
    <submittedName>
        <fullName evidence="12">Transcription factor MYB33-like</fullName>
    </submittedName>
</protein>
<dbReference type="GO" id="GO:0048235">
    <property type="term" value="P:pollen sperm cell differentiation"/>
    <property type="evidence" value="ECO:0007669"/>
    <property type="project" value="UniProtKB-ARBA"/>
</dbReference>
<keyword evidence="6" id="KW-0804">Transcription</keyword>
<dbReference type="OrthoDB" id="2143914at2759"/>
<evidence type="ECO:0000256" key="8">
    <source>
        <dbReference type="SAM" id="MobiDB-lite"/>
    </source>
</evidence>
<evidence type="ECO:0000259" key="10">
    <source>
        <dbReference type="PROSITE" id="PS51294"/>
    </source>
</evidence>
<dbReference type="GO" id="GO:0003700">
    <property type="term" value="F:DNA-binding transcription factor activity"/>
    <property type="evidence" value="ECO:0007669"/>
    <property type="project" value="UniProtKB-ARBA"/>
</dbReference>
<dbReference type="Gene3D" id="1.10.10.60">
    <property type="entry name" value="Homeodomain-like"/>
    <property type="match status" value="2"/>
</dbReference>
<dbReference type="GO" id="GO:0003677">
    <property type="term" value="F:DNA binding"/>
    <property type="evidence" value="ECO:0007669"/>
    <property type="project" value="UniProtKB-KW"/>
</dbReference>
<evidence type="ECO:0000256" key="2">
    <source>
        <dbReference type="ARBA" id="ARBA00022737"/>
    </source>
</evidence>
<dbReference type="InterPro" id="IPR017930">
    <property type="entry name" value="Myb_dom"/>
</dbReference>
<evidence type="ECO:0000256" key="3">
    <source>
        <dbReference type="ARBA" id="ARBA00023015"/>
    </source>
</evidence>
<comment type="subcellular location">
    <subcellularLocation>
        <location evidence="1">Nucleus</location>
    </subcellularLocation>
</comment>
<feature type="region of interest" description="Disordered" evidence="8">
    <location>
        <begin position="398"/>
        <end position="420"/>
    </location>
</feature>
<dbReference type="RefSeq" id="XP_022743357.1">
    <property type="nucleotide sequence ID" value="XM_022887622.1"/>
</dbReference>
<keyword evidence="11" id="KW-1185">Reference proteome</keyword>
<reference evidence="12" key="1">
    <citation type="submission" date="2025-08" db="UniProtKB">
        <authorList>
            <consortium name="RefSeq"/>
        </authorList>
    </citation>
    <scope>IDENTIFICATION</scope>
    <source>
        <tissue evidence="12">Fruit stalk</tissue>
    </source>
</reference>
<keyword evidence="2" id="KW-0677">Repeat</keyword>
<dbReference type="GO" id="GO:0090406">
    <property type="term" value="C:pollen tube"/>
    <property type="evidence" value="ECO:0007669"/>
    <property type="project" value="UniProtKB-ARBA"/>
</dbReference>
<dbReference type="SUPFAM" id="SSF46689">
    <property type="entry name" value="Homeodomain-like"/>
    <property type="match status" value="1"/>
</dbReference>